<dbReference type="GeneID" id="33323643"/>
<keyword evidence="3" id="KW-1185">Reference proteome</keyword>
<dbReference type="SUPFAM" id="SSF53335">
    <property type="entry name" value="S-adenosyl-L-methionine-dependent methyltransferases"/>
    <property type="match status" value="1"/>
</dbReference>
<evidence type="ECO:0000259" key="1">
    <source>
        <dbReference type="Pfam" id="PF08242"/>
    </source>
</evidence>
<evidence type="ECO:0000313" key="2">
    <source>
        <dbReference type="EMBL" id="ASI98564.1"/>
    </source>
</evidence>
<protein>
    <recommendedName>
        <fullName evidence="1">Methyltransferase type 12 domain-containing protein</fullName>
    </recommendedName>
</protein>
<name>A0A218P0X1_THECE</name>
<dbReference type="CDD" id="cd02440">
    <property type="entry name" value="AdoMet_MTases"/>
    <property type="match status" value="1"/>
</dbReference>
<dbReference type="InterPro" id="IPR029063">
    <property type="entry name" value="SAM-dependent_MTases_sf"/>
</dbReference>
<dbReference type="EMBL" id="CP014854">
    <property type="protein sequence ID" value="ASI98564.1"/>
    <property type="molecule type" value="Genomic_DNA"/>
</dbReference>
<proteinExistence type="predicted"/>
<gene>
    <name evidence="2" type="ORF">A3L02_02765</name>
</gene>
<feature type="domain" description="Methyltransferase type 12" evidence="1">
    <location>
        <begin position="41"/>
        <end position="125"/>
    </location>
</feature>
<evidence type="ECO:0000313" key="3">
    <source>
        <dbReference type="Proteomes" id="UP000197156"/>
    </source>
</evidence>
<dbReference type="AlphaFoldDB" id="A0A218P0X1"/>
<dbReference type="KEGG" id="tce:A3L02_02765"/>
<dbReference type="OrthoDB" id="1018at2157"/>
<dbReference type="InterPro" id="IPR013217">
    <property type="entry name" value="Methyltransf_12"/>
</dbReference>
<reference evidence="2 3" key="1">
    <citation type="submission" date="2016-03" db="EMBL/GenBank/DDBJ databases">
        <title>Complete genome sequence of Thermococcus celer.</title>
        <authorList>
            <person name="Oger P.M."/>
        </authorList>
    </citation>
    <scope>NUCLEOTIDE SEQUENCE [LARGE SCALE GENOMIC DNA]</scope>
    <source>
        <strain evidence="2 3">Vu 13</strain>
    </source>
</reference>
<organism evidence="2 3">
    <name type="scientific">Thermococcus celer Vu 13 = JCM 8558</name>
    <dbReference type="NCBI Taxonomy" id="1293037"/>
    <lineage>
        <taxon>Archaea</taxon>
        <taxon>Methanobacteriati</taxon>
        <taxon>Methanobacteriota</taxon>
        <taxon>Thermococci</taxon>
        <taxon>Thermococcales</taxon>
        <taxon>Thermococcaceae</taxon>
        <taxon>Thermococcus</taxon>
    </lineage>
</organism>
<dbReference type="RefSeq" id="WP_088862524.1">
    <property type="nucleotide sequence ID" value="NZ_CP014854.1"/>
</dbReference>
<sequence length="179" mass="20635">MHRFNPKHAHVLNSGWRQKVFPAEEVVEFALSEMRRKEVAVDVGAGTGYLTVPLARAFGKVYAIEINPEMAGKLEERLRREGLTNVEVMVTGEPPELEDFDLAVFSSVLHEMEDPREYLRWAGNALVLVAEWKKEPIPFGPPVEERLSPEEVMELAENFEVIKYRELEYHYLMLLKPKV</sequence>
<dbReference type="Pfam" id="PF08242">
    <property type="entry name" value="Methyltransf_12"/>
    <property type="match status" value="1"/>
</dbReference>
<dbReference type="Gene3D" id="3.40.50.150">
    <property type="entry name" value="Vaccinia Virus protein VP39"/>
    <property type="match status" value="1"/>
</dbReference>
<dbReference type="Proteomes" id="UP000197156">
    <property type="component" value="Chromosome"/>
</dbReference>
<accession>A0A218P0X1</accession>